<sequence>MAGMSEATRTRTHAPEVRQRAVEILQEGVGHRALAAELGIPQATARQWARAYAVGGADAVLNAGSHHHTYSYEVKLAVVKDRLENGLTVREAMIKHKIPSESSVKAWCRQYRESGESALVDKPRGRKPRVKKAE</sequence>
<evidence type="ECO:0000256" key="1">
    <source>
        <dbReference type="ARBA" id="ARBA00038232"/>
    </source>
</evidence>
<dbReference type="EMBL" id="CP024160">
    <property type="protein sequence ID" value="ATP54475.1"/>
    <property type="molecule type" value="Genomic_DNA"/>
</dbReference>
<dbReference type="PANTHER" id="PTHR33795">
    <property type="entry name" value="INSERTION ELEMENT IS150 PROTEIN INSJ"/>
    <property type="match status" value="1"/>
</dbReference>
<proteinExistence type="inferred from homology"/>
<dbReference type="PANTHER" id="PTHR33795:SF1">
    <property type="entry name" value="INSERTION ELEMENT IS150 PROTEIN INSJ"/>
    <property type="match status" value="1"/>
</dbReference>
<dbReference type="GO" id="GO:0043565">
    <property type="term" value="F:sequence-specific DNA binding"/>
    <property type="evidence" value="ECO:0007669"/>
    <property type="project" value="InterPro"/>
</dbReference>
<gene>
    <name evidence="3" type="ORF">CSV91_08010</name>
</gene>
<dbReference type="Pfam" id="PF13518">
    <property type="entry name" value="HTH_28"/>
    <property type="match status" value="1"/>
</dbReference>
<evidence type="ECO:0000313" key="4">
    <source>
        <dbReference type="Proteomes" id="UP000225608"/>
    </source>
</evidence>
<dbReference type="Gene3D" id="1.10.10.10">
    <property type="entry name" value="Winged helix-like DNA-binding domain superfamily/Winged helix DNA-binding domain"/>
    <property type="match status" value="1"/>
</dbReference>
<dbReference type="AlphaFoldDB" id="A0A2D1TYQ4"/>
<dbReference type="InterPro" id="IPR052057">
    <property type="entry name" value="IS150/IS1296_orfA-like"/>
</dbReference>
<evidence type="ECO:0000313" key="3">
    <source>
        <dbReference type="EMBL" id="ATP54475.1"/>
    </source>
</evidence>
<dbReference type="InterPro" id="IPR009057">
    <property type="entry name" value="Homeodomain-like_sf"/>
</dbReference>
<evidence type="ECO:0000259" key="2">
    <source>
        <dbReference type="Pfam" id="PF13518"/>
    </source>
</evidence>
<dbReference type="InterPro" id="IPR010921">
    <property type="entry name" value="Trp_repressor/repl_initiator"/>
</dbReference>
<dbReference type="Pfam" id="PF13384">
    <property type="entry name" value="HTH_23"/>
    <property type="match status" value="1"/>
</dbReference>
<reference evidence="3 4" key="1">
    <citation type="submission" date="2017-10" db="EMBL/GenBank/DDBJ databases">
        <title>Complete genome sequence of Collinsella aerofaciens isolated from the gut of a healthy adult Indian.</title>
        <authorList>
            <person name="Bag S."/>
            <person name="Ghosh T.S."/>
            <person name="Das B."/>
        </authorList>
    </citation>
    <scope>NUCLEOTIDE SEQUENCE [LARGE SCALE GENOMIC DNA]</scope>
    <source>
        <strain evidence="4">indica</strain>
    </source>
</reference>
<comment type="similarity">
    <text evidence="1">Belongs to the IS150/IS1296 orfA family.</text>
</comment>
<name>A0A2D1TYQ4_9ACTN</name>
<feature type="domain" description="Insertion element IS150 protein InsJ-like helix-turn-helix" evidence="2">
    <location>
        <begin position="75"/>
        <end position="127"/>
    </location>
</feature>
<organism evidence="3 4">
    <name type="scientific">Collinsella aerofaciens</name>
    <dbReference type="NCBI Taxonomy" id="74426"/>
    <lineage>
        <taxon>Bacteria</taxon>
        <taxon>Bacillati</taxon>
        <taxon>Actinomycetota</taxon>
        <taxon>Coriobacteriia</taxon>
        <taxon>Coriobacteriales</taxon>
        <taxon>Coriobacteriaceae</taxon>
        <taxon>Collinsella</taxon>
    </lineage>
</organism>
<dbReference type="Proteomes" id="UP000225608">
    <property type="component" value="Chromosome"/>
</dbReference>
<dbReference type="InterPro" id="IPR036388">
    <property type="entry name" value="WH-like_DNA-bd_sf"/>
</dbReference>
<dbReference type="SUPFAM" id="SSF48295">
    <property type="entry name" value="TrpR-like"/>
    <property type="match status" value="1"/>
</dbReference>
<protein>
    <recommendedName>
        <fullName evidence="2">Insertion element IS150 protein InsJ-like helix-turn-helix domain-containing protein</fullName>
    </recommendedName>
</protein>
<accession>A0A2D1TYQ4</accession>
<dbReference type="InterPro" id="IPR055247">
    <property type="entry name" value="InsJ-like_HTH"/>
</dbReference>
<dbReference type="SUPFAM" id="SSF46689">
    <property type="entry name" value="Homeodomain-like"/>
    <property type="match status" value="1"/>
</dbReference>
<dbReference type="KEGG" id="caer:CSV91_08010"/>